<accession>D5QDB1</accession>
<comment type="caution">
    <text evidence="1">The sequence shown here is derived from an EMBL/GenBank/DDBJ whole genome shotgun (WGS) entry which is preliminary data.</text>
</comment>
<dbReference type="Proteomes" id="UP000006468">
    <property type="component" value="Chromosome"/>
</dbReference>
<dbReference type="AlphaFoldDB" id="D5QDB1"/>
<sequence>MLLGRRGIGAWVFVHSWRGKRERVRRRWGVVFNVEQAFRGRGLSCP</sequence>
<dbReference type="EMBL" id="ADTV01000016">
    <property type="protein sequence ID" value="EFG85066.1"/>
    <property type="molecule type" value="Genomic_DNA"/>
</dbReference>
<evidence type="ECO:0000313" key="2">
    <source>
        <dbReference type="Proteomes" id="UP000006468"/>
    </source>
</evidence>
<dbReference type="HOGENOM" id="CLU_3184869_0_0_5"/>
<name>D5QDB1_NOVHA</name>
<reference evidence="1 2" key="1">
    <citation type="journal article" date="2010" name="J. Bacteriol.">
        <title>Genome sequence of a cellulose-producing bacterium, Gluconacetobacter hansenii ATCC 23769.</title>
        <authorList>
            <person name="Iyer P.R."/>
            <person name="Geib S.M."/>
            <person name="Catchmark J."/>
            <person name="Kao T.H."/>
            <person name="Tien M."/>
        </authorList>
    </citation>
    <scope>NUCLEOTIDE SEQUENCE [LARGE SCALE GENOMIC DNA]</scope>
    <source>
        <strain evidence="1 2">ATCC 23769</strain>
    </source>
</reference>
<evidence type="ECO:0000313" key="1">
    <source>
        <dbReference type="EMBL" id="EFG85066.1"/>
    </source>
</evidence>
<gene>
    <name evidence="1" type="ORF">GXY_05586</name>
</gene>
<proteinExistence type="predicted"/>
<protein>
    <submittedName>
        <fullName evidence="1">Uncharacterized protein</fullName>
    </submittedName>
</protein>
<organism evidence="1 2">
    <name type="scientific">Novacetimonas hansenii ATCC 23769</name>
    <dbReference type="NCBI Taxonomy" id="714995"/>
    <lineage>
        <taxon>Bacteria</taxon>
        <taxon>Pseudomonadati</taxon>
        <taxon>Pseudomonadota</taxon>
        <taxon>Alphaproteobacteria</taxon>
        <taxon>Acetobacterales</taxon>
        <taxon>Acetobacteraceae</taxon>
        <taxon>Novacetimonas</taxon>
    </lineage>
</organism>